<keyword evidence="4" id="KW-1185">Reference proteome</keyword>
<sequence>MFPGTTIKINFQDFLTFIQLLRDNAFNITNKNFFITKFSIFFVNNNFDEIKSKINLNAKESKMIVMNQIELFDHNQKIIYSIHVFENTLMLASENDTNKFLSENQHIPVLFLHKKGKIPVISKEIINDSIFQEENQNLKNKFVIQQSNEIFRKIWSFIIPCITGYLIKKSYEKTKKDRTLNHIHDSNRITVKKEDFVVLRNLGIGSIFRVDLIYHLKRCELMAMKIPHFNDDEVPKLIKREKENYKKLNHIFLPKFFDTPEGENYLVMEFINGKTLNYIDRDKLSYNDAVTIVFELIVIFEYLHSKKLIYRDLKPNNIIIDENKNAVLIDFDRLISNNPDGEYTSNLGGLGSEKCLGVIFYSDEKYGKQGFDKAIHYLSLAANQNHQEAQFNLGFLYYEGKFKSRDIQKAIHYFTLCANQRFSEAQYMLGNIYHKGKYILPDINKAIYYYTLAANQNHSKAQYYLGLMYYEGKYIERNIKKGILLVNLASINRFFPAHFVVGCLYHQGKYIDRDIEQAIHYYKEGSSFNDKYAKNNLAIIYKMGYKDKIPARTMNAIEYLKEAIHKKNDILAKYNLANIYIYDETIRDKIDDAIELLFNSIEFPHSYILLFIALLKKYGFKLNEIEKHITELNNKNPKSTLPPISDDLCRLGLNNDSTYKILYEIFKDNYLVYDPLHKIVCFSDFLMQNNKKGNQINVPNITNEFYEGFGIEI</sequence>
<dbReference type="PROSITE" id="PS50011">
    <property type="entry name" value="PROTEIN_KINASE_DOM"/>
    <property type="match status" value="1"/>
</dbReference>
<dbReference type="Gene3D" id="1.25.40.10">
    <property type="entry name" value="Tetratricopeptide repeat domain"/>
    <property type="match status" value="1"/>
</dbReference>
<dbReference type="InterPro" id="IPR050767">
    <property type="entry name" value="Sel1_AlgK"/>
</dbReference>
<accession>A0ABR2KNC8</accession>
<evidence type="ECO:0000313" key="4">
    <source>
        <dbReference type="Proteomes" id="UP001470230"/>
    </source>
</evidence>
<dbReference type="Pfam" id="PF08238">
    <property type="entry name" value="Sel1"/>
    <property type="match status" value="5"/>
</dbReference>
<dbReference type="Proteomes" id="UP001470230">
    <property type="component" value="Unassembled WGS sequence"/>
</dbReference>
<dbReference type="Gene3D" id="1.10.510.10">
    <property type="entry name" value="Transferase(Phosphotransferase) domain 1"/>
    <property type="match status" value="1"/>
</dbReference>
<dbReference type="EMBL" id="JAPFFF010000004">
    <property type="protein sequence ID" value="KAK8892321.1"/>
    <property type="molecule type" value="Genomic_DNA"/>
</dbReference>
<name>A0ABR2KNC8_9EUKA</name>
<dbReference type="PROSITE" id="PS00108">
    <property type="entry name" value="PROTEIN_KINASE_ST"/>
    <property type="match status" value="1"/>
</dbReference>
<dbReference type="InterPro" id="IPR000719">
    <property type="entry name" value="Prot_kinase_dom"/>
</dbReference>
<evidence type="ECO:0000259" key="2">
    <source>
        <dbReference type="PROSITE" id="PS50011"/>
    </source>
</evidence>
<comment type="caution">
    <text evidence="3">The sequence shown here is derived from an EMBL/GenBank/DDBJ whole genome shotgun (WGS) entry which is preliminary data.</text>
</comment>
<gene>
    <name evidence="3" type="ORF">M9Y10_029547</name>
</gene>
<dbReference type="SMART" id="SM00220">
    <property type="entry name" value="S_TKc"/>
    <property type="match status" value="1"/>
</dbReference>
<dbReference type="InterPro" id="IPR011990">
    <property type="entry name" value="TPR-like_helical_dom_sf"/>
</dbReference>
<evidence type="ECO:0000256" key="1">
    <source>
        <dbReference type="ARBA" id="ARBA00038101"/>
    </source>
</evidence>
<evidence type="ECO:0000313" key="3">
    <source>
        <dbReference type="EMBL" id="KAK8892321.1"/>
    </source>
</evidence>
<dbReference type="PANTHER" id="PTHR11102:SF160">
    <property type="entry name" value="ERAD-ASSOCIATED E3 UBIQUITIN-PROTEIN LIGASE COMPONENT HRD3"/>
    <property type="match status" value="1"/>
</dbReference>
<protein>
    <recommendedName>
        <fullName evidence="2">Protein kinase domain-containing protein</fullName>
    </recommendedName>
</protein>
<reference evidence="3 4" key="1">
    <citation type="submission" date="2024-04" db="EMBL/GenBank/DDBJ databases">
        <title>Tritrichomonas musculus Genome.</title>
        <authorList>
            <person name="Alves-Ferreira E."/>
            <person name="Grigg M."/>
            <person name="Lorenzi H."/>
            <person name="Galac M."/>
        </authorList>
    </citation>
    <scope>NUCLEOTIDE SEQUENCE [LARGE SCALE GENOMIC DNA]</scope>
    <source>
        <strain evidence="3 4">EAF2021</strain>
    </source>
</reference>
<proteinExistence type="inferred from homology"/>
<dbReference type="CDD" id="cd00180">
    <property type="entry name" value="PKc"/>
    <property type="match status" value="1"/>
</dbReference>
<dbReference type="PANTHER" id="PTHR11102">
    <property type="entry name" value="SEL-1-LIKE PROTEIN"/>
    <property type="match status" value="1"/>
</dbReference>
<dbReference type="Pfam" id="PF00069">
    <property type="entry name" value="Pkinase"/>
    <property type="match status" value="1"/>
</dbReference>
<dbReference type="InterPro" id="IPR006597">
    <property type="entry name" value="Sel1-like"/>
</dbReference>
<feature type="domain" description="Protein kinase" evidence="2">
    <location>
        <begin position="196"/>
        <end position="452"/>
    </location>
</feature>
<organism evidence="3 4">
    <name type="scientific">Tritrichomonas musculus</name>
    <dbReference type="NCBI Taxonomy" id="1915356"/>
    <lineage>
        <taxon>Eukaryota</taxon>
        <taxon>Metamonada</taxon>
        <taxon>Parabasalia</taxon>
        <taxon>Tritrichomonadida</taxon>
        <taxon>Tritrichomonadidae</taxon>
        <taxon>Tritrichomonas</taxon>
    </lineage>
</organism>
<dbReference type="InterPro" id="IPR011009">
    <property type="entry name" value="Kinase-like_dom_sf"/>
</dbReference>
<dbReference type="SUPFAM" id="SSF56112">
    <property type="entry name" value="Protein kinase-like (PK-like)"/>
    <property type="match status" value="1"/>
</dbReference>
<dbReference type="SMART" id="SM00671">
    <property type="entry name" value="SEL1"/>
    <property type="match status" value="7"/>
</dbReference>
<dbReference type="InterPro" id="IPR008271">
    <property type="entry name" value="Ser/Thr_kinase_AS"/>
</dbReference>
<comment type="similarity">
    <text evidence="1">Belongs to the sel-1 family.</text>
</comment>
<dbReference type="SUPFAM" id="SSF81901">
    <property type="entry name" value="HCP-like"/>
    <property type="match status" value="2"/>
</dbReference>